<dbReference type="EMBL" id="QFQS01000001">
    <property type="protein sequence ID" value="PZR00886.1"/>
    <property type="molecule type" value="Genomic_DNA"/>
</dbReference>
<accession>A0A2W5SNF2</accession>
<evidence type="ECO:0000313" key="1">
    <source>
        <dbReference type="EMBL" id="PZR00886.1"/>
    </source>
</evidence>
<proteinExistence type="predicted"/>
<reference evidence="1 2" key="1">
    <citation type="submission" date="2017-08" db="EMBL/GenBank/DDBJ databases">
        <title>Infants hospitalized years apart are colonized by the same room-sourced microbial strains.</title>
        <authorList>
            <person name="Brooks B."/>
            <person name="Olm M.R."/>
            <person name="Firek B.A."/>
            <person name="Baker R."/>
            <person name="Thomas B.C."/>
            <person name="Morowitz M.J."/>
            <person name="Banfield J.F."/>
        </authorList>
    </citation>
    <scope>NUCLEOTIDE SEQUENCE [LARGE SCALE GENOMIC DNA]</scope>
    <source>
        <strain evidence="1">S2_003_000_R2_11</strain>
    </source>
</reference>
<sequence length="186" mass="20197">MSGLGHNGGPTLEAGGSWRLHCWNRARADLLPHLPIEVLRTRVRRAGELGLDYRTYASVRAATGHDVVAFLFSSNALRVLPRTQVLPQDRLDKLQAISASTRIGLAQSSVDPGHLMQLAMGALDQTHKAPMPLATFPAARAALREALGKMPGDQVILVGDTSLEQEWCAAARLAAWLPADRYFART</sequence>
<organism evidence="1 2">
    <name type="scientific">Cereibacter sphaeroides</name>
    <name type="common">Rhodobacter sphaeroides</name>
    <dbReference type="NCBI Taxonomy" id="1063"/>
    <lineage>
        <taxon>Bacteria</taxon>
        <taxon>Pseudomonadati</taxon>
        <taxon>Pseudomonadota</taxon>
        <taxon>Alphaproteobacteria</taxon>
        <taxon>Rhodobacterales</taxon>
        <taxon>Paracoccaceae</taxon>
        <taxon>Cereibacter</taxon>
    </lineage>
</organism>
<protein>
    <submittedName>
        <fullName evidence="1">Uncharacterized protein</fullName>
    </submittedName>
</protein>
<gene>
    <name evidence="1" type="ORF">DI533_00185</name>
</gene>
<dbReference type="AlphaFoldDB" id="A0A2W5SNF2"/>
<dbReference type="Proteomes" id="UP000248975">
    <property type="component" value="Unassembled WGS sequence"/>
</dbReference>
<name>A0A2W5SNF2_CERSP</name>
<evidence type="ECO:0000313" key="2">
    <source>
        <dbReference type="Proteomes" id="UP000248975"/>
    </source>
</evidence>
<comment type="caution">
    <text evidence="1">The sequence shown here is derived from an EMBL/GenBank/DDBJ whole genome shotgun (WGS) entry which is preliminary data.</text>
</comment>